<sequence length="231" mass="25000">MSACSSSAKRKRKTISLDEKAAIPRAVAAGTKKSQVAKEFDICRARCQQPSATKMSSRTLSHEAAGWLQRLKERHDIVGKVISGECQAVDKEEATVWTNIDLYMAMEMLQAAWISVTASIIANCFRHASFARDGSNFGDDESVDFIAVPDEAAASDEVVAMWKVLHDAGVVSQKESFCGYVSADADVVTAEELTDEDIMLADTGTDDKSDDDCIEDCDAPQSCVFPVPTSS</sequence>
<organism evidence="1 2">
    <name type="scientific">Ixodes persulcatus</name>
    <name type="common">Taiga tick</name>
    <dbReference type="NCBI Taxonomy" id="34615"/>
    <lineage>
        <taxon>Eukaryota</taxon>
        <taxon>Metazoa</taxon>
        <taxon>Ecdysozoa</taxon>
        <taxon>Arthropoda</taxon>
        <taxon>Chelicerata</taxon>
        <taxon>Arachnida</taxon>
        <taxon>Acari</taxon>
        <taxon>Parasitiformes</taxon>
        <taxon>Ixodida</taxon>
        <taxon>Ixodoidea</taxon>
        <taxon>Ixodidae</taxon>
        <taxon>Ixodinae</taxon>
        <taxon>Ixodes</taxon>
    </lineage>
</organism>
<comment type="caution">
    <text evidence="1">The sequence shown here is derived from an EMBL/GenBank/DDBJ whole genome shotgun (WGS) entry which is preliminary data.</text>
</comment>
<dbReference type="EMBL" id="JABSTQ010011145">
    <property type="protein sequence ID" value="KAG0414833.1"/>
    <property type="molecule type" value="Genomic_DNA"/>
</dbReference>
<keyword evidence="2" id="KW-1185">Reference proteome</keyword>
<evidence type="ECO:0000313" key="1">
    <source>
        <dbReference type="EMBL" id="KAG0414833.1"/>
    </source>
</evidence>
<reference evidence="1 2" key="1">
    <citation type="journal article" date="2020" name="Cell">
        <title>Large-Scale Comparative Analyses of Tick Genomes Elucidate Their Genetic Diversity and Vector Capacities.</title>
        <authorList>
            <consortium name="Tick Genome and Microbiome Consortium (TIGMIC)"/>
            <person name="Jia N."/>
            <person name="Wang J."/>
            <person name="Shi W."/>
            <person name="Du L."/>
            <person name="Sun Y."/>
            <person name="Zhan W."/>
            <person name="Jiang J.F."/>
            <person name="Wang Q."/>
            <person name="Zhang B."/>
            <person name="Ji P."/>
            <person name="Bell-Sakyi L."/>
            <person name="Cui X.M."/>
            <person name="Yuan T.T."/>
            <person name="Jiang B.G."/>
            <person name="Yang W.F."/>
            <person name="Lam T.T."/>
            <person name="Chang Q.C."/>
            <person name="Ding S.J."/>
            <person name="Wang X.J."/>
            <person name="Zhu J.G."/>
            <person name="Ruan X.D."/>
            <person name="Zhao L."/>
            <person name="Wei J.T."/>
            <person name="Ye R.Z."/>
            <person name="Que T.C."/>
            <person name="Du C.H."/>
            <person name="Zhou Y.H."/>
            <person name="Cheng J.X."/>
            <person name="Dai P.F."/>
            <person name="Guo W.B."/>
            <person name="Han X.H."/>
            <person name="Huang E.J."/>
            <person name="Li L.F."/>
            <person name="Wei W."/>
            <person name="Gao Y.C."/>
            <person name="Liu J.Z."/>
            <person name="Shao H.Z."/>
            <person name="Wang X."/>
            <person name="Wang C.C."/>
            <person name="Yang T.C."/>
            <person name="Huo Q.B."/>
            <person name="Li W."/>
            <person name="Chen H.Y."/>
            <person name="Chen S.E."/>
            <person name="Zhou L.G."/>
            <person name="Ni X.B."/>
            <person name="Tian J.H."/>
            <person name="Sheng Y."/>
            <person name="Liu T."/>
            <person name="Pan Y.S."/>
            <person name="Xia L.Y."/>
            <person name="Li J."/>
            <person name="Zhao F."/>
            <person name="Cao W.C."/>
        </authorList>
    </citation>
    <scope>NUCLEOTIDE SEQUENCE [LARGE SCALE GENOMIC DNA]</scope>
    <source>
        <strain evidence="1">Iper-2018</strain>
    </source>
</reference>
<protein>
    <submittedName>
        <fullName evidence="1">Uncharacterized protein</fullName>
    </submittedName>
</protein>
<gene>
    <name evidence="1" type="ORF">HPB47_008000</name>
</gene>
<proteinExistence type="predicted"/>
<name>A0AC60P6Q3_IXOPE</name>
<accession>A0AC60P6Q3</accession>
<dbReference type="Proteomes" id="UP000805193">
    <property type="component" value="Unassembled WGS sequence"/>
</dbReference>
<evidence type="ECO:0000313" key="2">
    <source>
        <dbReference type="Proteomes" id="UP000805193"/>
    </source>
</evidence>